<dbReference type="Pfam" id="PF00320">
    <property type="entry name" value="GATA"/>
    <property type="match status" value="1"/>
</dbReference>
<feature type="compositionally biased region" description="Basic and acidic residues" evidence="5">
    <location>
        <begin position="249"/>
        <end position="274"/>
    </location>
</feature>
<evidence type="ECO:0000256" key="2">
    <source>
        <dbReference type="ARBA" id="ARBA00022771"/>
    </source>
</evidence>
<feature type="compositionally biased region" description="Polar residues" evidence="5">
    <location>
        <begin position="351"/>
        <end position="385"/>
    </location>
</feature>
<dbReference type="SUPFAM" id="SSF57716">
    <property type="entry name" value="Glucocorticoid receptor-like (DNA-binding domain)"/>
    <property type="match status" value="1"/>
</dbReference>
<dbReference type="PROSITE" id="PS50112">
    <property type="entry name" value="PAS"/>
    <property type="match status" value="1"/>
</dbReference>
<protein>
    <recommendedName>
        <fullName evidence="10">White collar-2</fullName>
    </recommendedName>
</protein>
<organism evidence="8 9">
    <name type="scientific">Neofusicoccum ribis</name>
    <dbReference type="NCBI Taxonomy" id="45134"/>
    <lineage>
        <taxon>Eukaryota</taxon>
        <taxon>Fungi</taxon>
        <taxon>Dikarya</taxon>
        <taxon>Ascomycota</taxon>
        <taxon>Pezizomycotina</taxon>
        <taxon>Dothideomycetes</taxon>
        <taxon>Dothideomycetes incertae sedis</taxon>
        <taxon>Botryosphaeriales</taxon>
        <taxon>Botryosphaeriaceae</taxon>
        <taxon>Neofusicoccum</taxon>
    </lineage>
</organism>
<feature type="compositionally biased region" description="Low complexity" evidence="5">
    <location>
        <begin position="466"/>
        <end position="479"/>
    </location>
</feature>
<feature type="domain" description="PAS" evidence="6">
    <location>
        <begin position="60"/>
        <end position="123"/>
    </location>
</feature>
<evidence type="ECO:0000256" key="4">
    <source>
        <dbReference type="PROSITE-ProRule" id="PRU00094"/>
    </source>
</evidence>
<dbReference type="SUPFAM" id="SSF55785">
    <property type="entry name" value="PYP-like sensor domain (PAS domain)"/>
    <property type="match status" value="1"/>
</dbReference>
<dbReference type="SMART" id="SM00401">
    <property type="entry name" value="ZnF_GATA"/>
    <property type="match status" value="1"/>
</dbReference>
<dbReference type="InterPro" id="IPR013655">
    <property type="entry name" value="PAS_fold_3"/>
</dbReference>
<gene>
    <name evidence="8" type="ORF">SLS56_004336</name>
</gene>
<name>A0ABR3SWV7_9PEZI</name>
<dbReference type="Pfam" id="PF08447">
    <property type="entry name" value="PAS_3"/>
    <property type="match status" value="1"/>
</dbReference>
<feature type="region of interest" description="Disordered" evidence="5">
    <location>
        <begin position="11"/>
        <end position="44"/>
    </location>
</feature>
<dbReference type="InterPro" id="IPR000679">
    <property type="entry name" value="Znf_GATA"/>
</dbReference>
<dbReference type="PROSITE" id="PS50114">
    <property type="entry name" value="GATA_ZN_FINGER_2"/>
    <property type="match status" value="1"/>
</dbReference>
<evidence type="ECO:0000259" key="6">
    <source>
        <dbReference type="PROSITE" id="PS50112"/>
    </source>
</evidence>
<evidence type="ECO:0000256" key="3">
    <source>
        <dbReference type="ARBA" id="ARBA00022833"/>
    </source>
</evidence>
<evidence type="ECO:0008006" key="10">
    <source>
        <dbReference type="Google" id="ProtNLM"/>
    </source>
</evidence>
<keyword evidence="3" id="KW-0862">Zinc</keyword>
<evidence type="ECO:0000313" key="9">
    <source>
        <dbReference type="Proteomes" id="UP001521116"/>
    </source>
</evidence>
<dbReference type="InterPro" id="IPR000014">
    <property type="entry name" value="PAS"/>
</dbReference>
<proteinExistence type="predicted"/>
<dbReference type="PANTHER" id="PTHR47255">
    <property type="entry name" value="GATA TRANSCRIPTION FACTOR 22-RELATED"/>
    <property type="match status" value="1"/>
</dbReference>
<dbReference type="CDD" id="cd00202">
    <property type="entry name" value="ZnF_GATA"/>
    <property type="match status" value="1"/>
</dbReference>
<feature type="compositionally biased region" description="Low complexity" evidence="5">
    <location>
        <begin position="317"/>
        <end position="350"/>
    </location>
</feature>
<dbReference type="NCBIfam" id="TIGR00229">
    <property type="entry name" value="sensory_box"/>
    <property type="match status" value="1"/>
</dbReference>
<feature type="compositionally biased region" description="Gly residues" evidence="5">
    <location>
        <begin position="456"/>
        <end position="465"/>
    </location>
</feature>
<feature type="compositionally biased region" description="Low complexity" evidence="5">
    <location>
        <begin position="18"/>
        <end position="33"/>
    </location>
</feature>
<dbReference type="SMART" id="SM00091">
    <property type="entry name" value="PAS"/>
    <property type="match status" value="1"/>
</dbReference>
<feature type="region of interest" description="Disordered" evidence="5">
    <location>
        <begin position="249"/>
        <end position="388"/>
    </location>
</feature>
<dbReference type="Proteomes" id="UP001521116">
    <property type="component" value="Unassembled WGS sequence"/>
</dbReference>
<reference evidence="8 9" key="1">
    <citation type="submission" date="2024-02" db="EMBL/GenBank/DDBJ databases">
        <title>De novo assembly and annotation of 12 fungi associated with fruit tree decline syndrome in Ontario, Canada.</title>
        <authorList>
            <person name="Sulman M."/>
            <person name="Ellouze W."/>
            <person name="Ilyukhin E."/>
        </authorList>
    </citation>
    <scope>NUCLEOTIDE SEQUENCE [LARGE SCALE GENOMIC DNA]</scope>
    <source>
        <strain evidence="8 9">M1-105</strain>
    </source>
</reference>
<evidence type="ECO:0000256" key="1">
    <source>
        <dbReference type="ARBA" id="ARBA00022723"/>
    </source>
</evidence>
<feature type="compositionally biased region" description="Low complexity" evidence="5">
    <location>
        <begin position="282"/>
        <end position="296"/>
    </location>
</feature>
<comment type="caution">
    <text evidence="8">The sequence shown here is derived from an EMBL/GenBank/DDBJ whole genome shotgun (WGS) entry which is preliminary data.</text>
</comment>
<accession>A0ABR3SWV7</accession>
<dbReference type="Gene3D" id="3.30.450.20">
    <property type="entry name" value="PAS domain"/>
    <property type="match status" value="1"/>
</dbReference>
<dbReference type="Gene3D" id="3.30.50.10">
    <property type="entry name" value="Erythroid Transcription Factor GATA-1, subunit A"/>
    <property type="match status" value="1"/>
</dbReference>
<evidence type="ECO:0000256" key="5">
    <source>
        <dbReference type="SAM" id="MobiDB-lite"/>
    </source>
</evidence>
<evidence type="ECO:0000259" key="7">
    <source>
        <dbReference type="PROSITE" id="PS50114"/>
    </source>
</evidence>
<feature type="domain" description="GATA-type" evidence="7">
    <location>
        <begin position="412"/>
        <end position="447"/>
    </location>
</feature>
<dbReference type="CDD" id="cd00130">
    <property type="entry name" value="PAS"/>
    <property type="match status" value="1"/>
</dbReference>
<sequence>MDPEYPIFPYQDPGITNSAAPGAATTSFSASTSRSDRHRATATKRTKSPTINWVRISAAVLESLRDLHYVLSLAGSIEHVSPNSAALLGYAPEQLIGTVMADHVHEDDAPLYRDELREASSTGRPFRFYCRIRSCHRGSNNGLFTAADVPDNTIPRQEEAAAYHVSANDQGTATMPSHSVFEVSGRFHEANSPRPVPVGIGLVATPPSDEGMFVLMARPYPLAQSRRLDSFLSLKMENERLTQQLAALKAEKKRGSDNEHDQPDTEQHDADYPHRYAMAAPSSSSTFMTSTTSSFSRRQSEGFPWFDATPSPITRTSGSASSSAHESVFSSVSTPFGPASSSSTSTNVSTKPGTPVTSAPSTTKATTQLSTIIPSASKSPTNTPTVMEGDVGIPFIVKALTGAAGIKKRAKHVEDYVCAWCSTTASPEWRKGPSGPKSLCNACGLRYAKSRRKTSGGDGSGGSGPATGPDAGGASAAAGAGAGGRRVGPVLA</sequence>
<feature type="region of interest" description="Disordered" evidence="5">
    <location>
        <begin position="451"/>
        <end position="492"/>
    </location>
</feature>
<keyword evidence="9" id="KW-1185">Reference proteome</keyword>
<evidence type="ECO:0000313" key="8">
    <source>
        <dbReference type="EMBL" id="KAL1631815.1"/>
    </source>
</evidence>
<keyword evidence="1" id="KW-0479">Metal-binding</keyword>
<dbReference type="InterPro" id="IPR035965">
    <property type="entry name" value="PAS-like_dom_sf"/>
</dbReference>
<dbReference type="PANTHER" id="PTHR47255:SF4">
    <property type="entry name" value="GATA ZINC FINGER DOMAIN-CONTAINING PROTEIN 12"/>
    <property type="match status" value="1"/>
</dbReference>
<dbReference type="InterPro" id="IPR013088">
    <property type="entry name" value="Znf_NHR/GATA"/>
</dbReference>
<dbReference type="EMBL" id="JAJVDC020000038">
    <property type="protein sequence ID" value="KAL1631815.1"/>
    <property type="molecule type" value="Genomic_DNA"/>
</dbReference>
<keyword evidence="2 4" id="KW-0863">Zinc-finger</keyword>
<dbReference type="InterPro" id="IPR052138">
    <property type="entry name" value="GATA_ZnFinger_Domain"/>
</dbReference>